<keyword evidence="7" id="KW-0695">RNA-directed DNA polymerase</keyword>
<dbReference type="Proteomes" id="UP000235392">
    <property type="component" value="Unassembled WGS sequence"/>
</dbReference>
<sequence>MVKNPNSGKVRLCVDYQRVNALTKKDRHPLPLIQECFDSLRDAKFFSKIDLQQGFHQMRIADGDVPKTAFGTKYGHFEWLVMPFGLVNAPSTFQRMMTQILREFIDIFVQVYLDDILIYSRNKEDHLHHVEQVLKVRYVRNIAKIAAPLHNLTAGGVLKWQAVSWFPVHTVAFAQLKEALMSGPVLLMPNTQSPFVMETDALDFAVGEVWLQNGEDVLLHPVAFESCKLNKAQVDYPAQERELLAIIHAWRKWHVYLDGAVETTIVYTDHASLKYLSTQQLPLKRICRWIEEFSKMDLEIRYKKGKDNVVPDALSRQGDLAVMEEIDGTLHWSDWPLIIPYLIEKRELPSEVPHEMTERAKRNLKFFEYNKKDKTLTYLGHPGLRERLPFVAHAYCYNLLRLVHNDMGHQGRDSTLQLLRGREWWPKQYEDVNSYVHTCAACQVHKRPHKHQETGLQKPLPVVGPFERWSLDLIQMPKSYKSGYKWILTVVDPCTSWPVAVPLKEATAAELAQAIFDQVVTPFGIPKEFLTDRVSNFLSSGFLQFLEAAGVKKLNTAGYHPQTNGKCERYNGILEAALFRMNTTGDPSNWEDFLAPALFSTRIHTSGSSRFSPFKLLYGVKPRLPSDRKRMVAAQPVLPGEAELANCIKELNATRVVSAENTAKRAEASKVAFDGKSKFSRDLHILDVGHIRPVSLCSLIVNNMWAAPPAIAQREKRKEAKVAKDLIQKTKKLSKVKTIPAAATPTRRLKLHLGPPPGISAGSGTAPG</sequence>
<dbReference type="InterPro" id="IPR041588">
    <property type="entry name" value="Integrase_H2C2"/>
</dbReference>
<gene>
    <name evidence="11" type="ORF">PCASD_25334</name>
</gene>
<dbReference type="Gene3D" id="3.30.70.270">
    <property type="match status" value="2"/>
</dbReference>
<evidence type="ECO:0000256" key="7">
    <source>
        <dbReference type="ARBA" id="ARBA00022918"/>
    </source>
</evidence>
<protein>
    <recommendedName>
        <fullName evidence="13">Integrase catalytic domain-containing protein</fullName>
    </recommendedName>
</protein>
<dbReference type="Pfam" id="PF00078">
    <property type="entry name" value="RVT_1"/>
    <property type="match status" value="1"/>
</dbReference>
<dbReference type="CDD" id="cd09274">
    <property type="entry name" value="RNase_HI_RT_Ty3"/>
    <property type="match status" value="1"/>
</dbReference>
<organism evidence="11 12">
    <name type="scientific">Puccinia coronata f. sp. avenae</name>
    <dbReference type="NCBI Taxonomy" id="200324"/>
    <lineage>
        <taxon>Eukaryota</taxon>
        <taxon>Fungi</taxon>
        <taxon>Dikarya</taxon>
        <taxon>Basidiomycota</taxon>
        <taxon>Pucciniomycotina</taxon>
        <taxon>Pucciniomycetes</taxon>
        <taxon>Pucciniales</taxon>
        <taxon>Pucciniaceae</taxon>
        <taxon>Puccinia</taxon>
    </lineage>
</organism>
<dbReference type="Pfam" id="PF00665">
    <property type="entry name" value="rve"/>
    <property type="match status" value="1"/>
</dbReference>
<dbReference type="CDD" id="cd01647">
    <property type="entry name" value="RT_LTR"/>
    <property type="match status" value="1"/>
</dbReference>
<dbReference type="InterPro" id="IPR043128">
    <property type="entry name" value="Rev_trsase/Diguanyl_cyclase"/>
</dbReference>
<keyword evidence="2" id="KW-0548">Nucleotidyltransferase</keyword>
<evidence type="ECO:0000313" key="11">
    <source>
        <dbReference type="EMBL" id="PLW25664.1"/>
    </source>
</evidence>
<evidence type="ECO:0000256" key="5">
    <source>
        <dbReference type="ARBA" id="ARBA00022801"/>
    </source>
</evidence>
<evidence type="ECO:0000256" key="2">
    <source>
        <dbReference type="ARBA" id="ARBA00022695"/>
    </source>
</evidence>
<dbReference type="EMBL" id="PGCI01000519">
    <property type="protein sequence ID" value="PLW25664.1"/>
    <property type="molecule type" value="Genomic_DNA"/>
</dbReference>
<dbReference type="GO" id="GO:0015074">
    <property type="term" value="P:DNA integration"/>
    <property type="evidence" value="ECO:0007669"/>
    <property type="project" value="InterPro"/>
</dbReference>
<evidence type="ECO:0000313" key="12">
    <source>
        <dbReference type="Proteomes" id="UP000235392"/>
    </source>
</evidence>
<keyword evidence="4" id="KW-0255">Endonuclease</keyword>
<evidence type="ECO:0008006" key="13">
    <source>
        <dbReference type="Google" id="ProtNLM"/>
    </source>
</evidence>
<reference evidence="11 12" key="1">
    <citation type="submission" date="2017-11" db="EMBL/GenBank/DDBJ databases">
        <title>De novo assembly and phasing of dikaryotic genomes from two isolates of Puccinia coronata f. sp. avenae, the causal agent of oat crown rust.</title>
        <authorList>
            <person name="Miller M.E."/>
            <person name="Zhang Y."/>
            <person name="Omidvar V."/>
            <person name="Sperschneider J."/>
            <person name="Schwessinger B."/>
            <person name="Raley C."/>
            <person name="Palmer J.M."/>
            <person name="Garnica D."/>
            <person name="Upadhyaya N."/>
            <person name="Rathjen J."/>
            <person name="Taylor J.M."/>
            <person name="Park R.F."/>
            <person name="Dodds P.N."/>
            <person name="Hirsch C.D."/>
            <person name="Kianian S.F."/>
            <person name="Figueroa M."/>
        </authorList>
    </citation>
    <scope>NUCLEOTIDE SEQUENCE [LARGE SCALE GENOMIC DNA]</scope>
    <source>
        <strain evidence="11">12SD80</strain>
    </source>
</reference>
<dbReference type="InterPro" id="IPR041373">
    <property type="entry name" value="RT_RNaseH"/>
</dbReference>
<dbReference type="GO" id="GO:0003723">
    <property type="term" value="F:RNA binding"/>
    <property type="evidence" value="ECO:0007669"/>
    <property type="project" value="UniProtKB-KW"/>
</dbReference>
<comment type="caution">
    <text evidence="11">The sequence shown here is derived from an EMBL/GenBank/DDBJ whole genome shotgun (WGS) entry which is preliminary data.</text>
</comment>
<name>A0A2N5TJL4_9BASI</name>
<dbReference type="Pfam" id="PF17921">
    <property type="entry name" value="Integrase_H2C2"/>
    <property type="match status" value="1"/>
</dbReference>
<keyword evidence="5" id="KW-0378">Hydrolase</keyword>
<dbReference type="SUPFAM" id="SSF56672">
    <property type="entry name" value="DNA/RNA polymerases"/>
    <property type="match status" value="1"/>
</dbReference>
<feature type="domain" description="Integrase catalytic" evidence="10">
    <location>
        <begin position="457"/>
        <end position="621"/>
    </location>
</feature>
<evidence type="ECO:0000256" key="1">
    <source>
        <dbReference type="ARBA" id="ARBA00022679"/>
    </source>
</evidence>
<evidence type="ECO:0000259" key="9">
    <source>
        <dbReference type="PROSITE" id="PS50878"/>
    </source>
</evidence>
<dbReference type="InterPro" id="IPR050951">
    <property type="entry name" value="Retrovirus_Pol_polyprotein"/>
</dbReference>
<keyword evidence="1" id="KW-0808">Transferase</keyword>
<evidence type="ECO:0000256" key="6">
    <source>
        <dbReference type="ARBA" id="ARBA00022884"/>
    </source>
</evidence>
<dbReference type="PROSITE" id="PS50878">
    <property type="entry name" value="RT_POL"/>
    <property type="match status" value="1"/>
</dbReference>
<dbReference type="Gene3D" id="1.10.340.70">
    <property type="match status" value="1"/>
</dbReference>
<accession>A0A2N5TJL4</accession>
<dbReference type="Pfam" id="PF17917">
    <property type="entry name" value="RT_RNaseH"/>
    <property type="match status" value="1"/>
</dbReference>
<feature type="region of interest" description="Disordered" evidence="8">
    <location>
        <begin position="749"/>
        <end position="768"/>
    </location>
</feature>
<proteinExistence type="predicted"/>
<evidence type="ECO:0000259" key="10">
    <source>
        <dbReference type="PROSITE" id="PS50994"/>
    </source>
</evidence>
<dbReference type="GO" id="GO:0003964">
    <property type="term" value="F:RNA-directed DNA polymerase activity"/>
    <property type="evidence" value="ECO:0007669"/>
    <property type="project" value="UniProtKB-KW"/>
</dbReference>
<keyword evidence="6" id="KW-0694">RNA-binding</keyword>
<keyword evidence="3" id="KW-0540">Nuclease</keyword>
<dbReference type="InterPro" id="IPR036397">
    <property type="entry name" value="RNaseH_sf"/>
</dbReference>
<evidence type="ECO:0000256" key="3">
    <source>
        <dbReference type="ARBA" id="ARBA00022722"/>
    </source>
</evidence>
<dbReference type="SUPFAM" id="SSF53098">
    <property type="entry name" value="Ribonuclease H-like"/>
    <property type="match status" value="1"/>
</dbReference>
<dbReference type="GO" id="GO:0016787">
    <property type="term" value="F:hydrolase activity"/>
    <property type="evidence" value="ECO:0007669"/>
    <property type="project" value="UniProtKB-KW"/>
</dbReference>
<dbReference type="AlphaFoldDB" id="A0A2N5TJL4"/>
<evidence type="ECO:0000256" key="8">
    <source>
        <dbReference type="SAM" id="MobiDB-lite"/>
    </source>
</evidence>
<dbReference type="PANTHER" id="PTHR37984">
    <property type="entry name" value="PROTEIN CBG26694"/>
    <property type="match status" value="1"/>
</dbReference>
<dbReference type="GO" id="GO:0004519">
    <property type="term" value="F:endonuclease activity"/>
    <property type="evidence" value="ECO:0007669"/>
    <property type="project" value="UniProtKB-KW"/>
</dbReference>
<feature type="domain" description="Reverse transcriptase" evidence="9">
    <location>
        <begin position="1"/>
        <end position="165"/>
    </location>
</feature>
<dbReference type="PANTHER" id="PTHR37984:SF5">
    <property type="entry name" value="PROTEIN NYNRIN-LIKE"/>
    <property type="match status" value="1"/>
</dbReference>
<dbReference type="InterPro" id="IPR012337">
    <property type="entry name" value="RNaseH-like_sf"/>
</dbReference>
<dbReference type="InterPro" id="IPR043502">
    <property type="entry name" value="DNA/RNA_pol_sf"/>
</dbReference>
<dbReference type="InterPro" id="IPR001584">
    <property type="entry name" value="Integrase_cat-core"/>
</dbReference>
<dbReference type="InterPro" id="IPR000477">
    <property type="entry name" value="RT_dom"/>
</dbReference>
<dbReference type="PROSITE" id="PS50994">
    <property type="entry name" value="INTEGRASE"/>
    <property type="match status" value="1"/>
</dbReference>
<dbReference type="Gene3D" id="3.30.420.10">
    <property type="entry name" value="Ribonuclease H-like superfamily/Ribonuclease H"/>
    <property type="match status" value="1"/>
</dbReference>
<dbReference type="Gene3D" id="3.10.10.10">
    <property type="entry name" value="HIV Type 1 Reverse Transcriptase, subunit A, domain 1"/>
    <property type="match status" value="1"/>
</dbReference>
<dbReference type="GO" id="GO:0005634">
    <property type="term" value="C:nucleus"/>
    <property type="evidence" value="ECO:0007669"/>
    <property type="project" value="UniProtKB-ARBA"/>
</dbReference>
<evidence type="ECO:0000256" key="4">
    <source>
        <dbReference type="ARBA" id="ARBA00022759"/>
    </source>
</evidence>